<dbReference type="Proteomes" id="UP000735302">
    <property type="component" value="Unassembled WGS sequence"/>
</dbReference>
<evidence type="ECO:0000313" key="1">
    <source>
        <dbReference type="EMBL" id="GFO01448.1"/>
    </source>
</evidence>
<keyword evidence="2" id="KW-1185">Reference proteome</keyword>
<evidence type="ECO:0000313" key="2">
    <source>
        <dbReference type="Proteomes" id="UP000735302"/>
    </source>
</evidence>
<dbReference type="AlphaFoldDB" id="A0AAV4A2R2"/>
<organism evidence="1 2">
    <name type="scientific">Plakobranchus ocellatus</name>
    <dbReference type="NCBI Taxonomy" id="259542"/>
    <lineage>
        <taxon>Eukaryota</taxon>
        <taxon>Metazoa</taxon>
        <taxon>Spiralia</taxon>
        <taxon>Lophotrochozoa</taxon>
        <taxon>Mollusca</taxon>
        <taxon>Gastropoda</taxon>
        <taxon>Heterobranchia</taxon>
        <taxon>Euthyneura</taxon>
        <taxon>Panpulmonata</taxon>
        <taxon>Sacoglossa</taxon>
        <taxon>Placobranchoidea</taxon>
        <taxon>Plakobranchidae</taxon>
        <taxon>Plakobranchus</taxon>
    </lineage>
</organism>
<proteinExistence type="predicted"/>
<accession>A0AAV4A2R2</accession>
<protein>
    <submittedName>
        <fullName evidence="1">Uncharacterized protein</fullName>
    </submittedName>
</protein>
<comment type="caution">
    <text evidence="1">The sequence shown here is derived from an EMBL/GenBank/DDBJ whole genome shotgun (WGS) entry which is preliminary data.</text>
</comment>
<gene>
    <name evidence="1" type="ORF">PoB_002795300</name>
</gene>
<reference evidence="1 2" key="1">
    <citation type="journal article" date="2021" name="Elife">
        <title>Chloroplast acquisition without the gene transfer in kleptoplastic sea slugs, Plakobranchus ocellatus.</title>
        <authorList>
            <person name="Maeda T."/>
            <person name="Takahashi S."/>
            <person name="Yoshida T."/>
            <person name="Shimamura S."/>
            <person name="Takaki Y."/>
            <person name="Nagai Y."/>
            <person name="Toyoda A."/>
            <person name="Suzuki Y."/>
            <person name="Arimoto A."/>
            <person name="Ishii H."/>
            <person name="Satoh N."/>
            <person name="Nishiyama T."/>
            <person name="Hasebe M."/>
            <person name="Maruyama T."/>
            <person name="Minagawa J."/>
            <person name="Obokata J."/>
            <person name="Shigenobu S."/>
        </authorList>
    </citation>
    <scope>NUCLEOTIDE SEQUENCE [LARGE SCALE GENOMIC DNA]</scope>
</reference>
<dbReference type="EMBL" id="BLXT01003294">
    <property type="protein sequence ID" value="GFO01448.1"/>
    <property type="molecule type" value="Genomic_DNA"/>
</dbReference>
<name>A0AAV4A2R2_9GAST</name>
<sequence>MSLFYTDRHRLGGNWWEKDLSCFNIFSVYRNGTKYTLRGVCGNPYTCVKSKWIRSSDQCRWKGKCLDLDDKREGWICRKDRAGVPRMFPEKRYTWYRDVCHYIVPIYKNGVKRTLPYACGNPHTCVHGKWIPQFYRKQ</sequence>